<name>A0A1H6M8B4_9BACT</name>
<dbReference type="EMBL" id="LT629973">
    <property type="protein sequence ID" value="SEH93763.1"/>
    <property type="molecule type" value="Genomic_DNA"/>
</dbReference>
<feature type="transmembrane region" description="Helical" evidence="1">
    <location>
        <begin position="365"/>
        <end position="383"/>
    </location>
</feature>
<dbReference type="Proteomes" id="UP000176204">
    <property type="component" value="Chromosome I"/>
</dbReference>
<dbReference type="AlphaFoldDB" id="A0A1H6M8B4"/>
<dbReference type="STRING" id="1679444.PYTT_1880"/>
<evidence type="ECO:0000313" key="3">
    <source>
        <dbReference type="Proteomes" id="UP000176204"/>
    </source>
</evidence>
<keyword evidence="3" id="KW-1185">Reference proteome</keyword>
<protein>
    <submittedName>
        <fullName evidence="2">Uncharacterized protein</fullName>
    </submittedName>
</protein>
<evidence type="ECO:0000256" key="1">
    <source>
        <dbReference type="SAM" id="Phobius"/>
    </source>
</evidence>
<keyword evidence="1" id="KW-0812">Transmembrane</keyword>
<dbReference type="KEGG" id="agl:PYTT_1880"/>
<feature type="transmembrane region" description="Helical" evidence="1">
    <location>
        <begin position="12"/>
        <end position="34"/>
    </location>
</feature>
<dbReference type="OrthoDB" id="9806735at2"/>
<accession>A0A1H6M8B4</accession>
<dbReference type="RefSeq" id="WP_141675918.1">
    <property type="nucleotide sequence ID" value="NZ_LIGX01000041.1"/>
</dbReference>
<sequence>MSAKRKGSVNWLRWLIALGALNVSLGVAMLVGGYGDSWLYGCYRFLGSCCVWADRADLPVHFQHYGRPAAEEEMECAVVCEVPGRVDVLTFESRELEDVFPASEALRWALLLRHLRQGGAGYAAVSSPFDWVGMPGDLERATLRSEVEAFAFAGFGLRGELAAGAVPAPVGLESSALDGAQVKGDCSRLPAMNRLLPTMLCRADFLFPVPWGVDWVANDERFFTESGRERSMPLLVRWNGRVYPTLPLRLVLARSGAVPADVHAEVGKCLRIGGAEWPLDDCGRIPLPKKTDSRHVSLNDVLKVMDGSGAQGAGVVVVEERTLETRGHAALLADTLSALTTERPIVRERVEGKFLGVELREWNPLAYWGWVLLLQGVLILVLPRCRRSVQVWCERVVWVSVPVLALVLLWQMVWLPFFGLAAGVAFASVMGRCLRPREARNPVWR</sequence>
<proteinExistence type="predicted"/>
<keyword evidence="1" id="KW-0472">Membrane</keyword>
<feature type="transmembrane region" description="Helical" evidence="1">
    <location>
        <begin position="395"/>
        <end position="411"/>
    </location>
</feature>
<keyword evidence="1" id="KW-1133">Transmembrane helix</keyword>
<organism evidence="2 3">
    <name type="scientific">Akkermansia glycaniphila</name>
    <dbReference type="NCBI Taxonomy" id="1679444"/>
    <lineage>
        <taxon>Bacteria</taxon>
        <taxon>Pseudomonadati</taxon>
        <taxon>Verrucomicrobiota</taxon>
        <taxon>Verrucomicrobiia</taxon>
        <taxon>Verrucomicrobiales</taxon>
        <taxon>Akkermansiaceae</taxon>
        <taxon>Akkermansia</taxon>
    </lineage>
</organism>
<evidence type="ECO:0000313" key="2">
    <source>
        <dbReference type="EMBL" id="SEH93763.1"/>
    </source>
</evidence>
<reference evidence="3" key="1">
    <citation type="submission" date="2016-09" db="EMBL/GenBank/DDBJ databases">
        <authorList>
            <person name="Koehorst J."/>
        </authorList>
    </citation>
    <scope>NUCLEOTIDE SEQUENCE [LARGE SCALE GENOMIC DNA]</scope>
</reference>
<gene>
    <name evidence="2" type="ORF">PYTT_1880</name>
</gene>